<dbReference type="GeneID" id="36275140"/>
<feature type="transmembrane region" description="Helical" evidence="18">
    <location>
        <begin position="61"/>
        <end position="80"/>
    </location>
</feature>
<feature type="transmembrane region" description="Helical" evidence="18">
    <location>
        <begin position="316"/>
        <end position="335"/>
    </location>
</feature>
<keyword evidence="12 18" id="KW-1133">Transmembrane helix</keyword>
<dbReference type="AlphaFoldDB" id="A0A343UA22"/>
<keyword evidence="9 18" id="KW-0999">Mitochondrion inner membrane</keyword>
<evidence type="ECO:0000256" key="8">
    <source>
        <dbReference type="ARBA" id="ARBA00022692"/>
    </source>
</evidence>
<keyword evidence="7 18" id="KW-0679">Respiratory chain</keyword>
<feature type="transmembrane region" description="Helical" evidence="18">
    <location>
        <begin position="36"/>
        <end position="54"/>
    </location>
</feature>
<comment type="subcellular location">
    <subcellularLocation>
        <location evidence="2 18">Mitochondrion inner membrane</location>
        <topology evidence="2 18">Multi-pass membrane protein</topology>
    </subcellularLocation>
</comment>
<evidence type="ECO:0000256" key="6">
    <source>
        <dbReference type="ARBA" id="ARBA00022448"/>
    </source>
</evidence>
<feature type="domain" description="NADH:quinone oxidoreductase/Mrp antiporter transmembrane" evidence="19">
    <location>
        <begin position="84"/>
        <end position="281"/>
    </location>
</feature>
<evidence type="ECO:0000256" key="7">
    <source>
        <dbReference type="ARBA" id="ARBA00022660"/>
    </source>
</evidence>
<comment type="function">
    <text evidence="1">Core subunit of the mitochondrial membrane respiratory chain NADH dehydrogenase (Complex I) that is believed to belong to the minimal assembly required for catalysis. Complex I functions in the transfer of electrons from NADH to the respiratory chain. The immediate electron acceptor for the enzyme is believed to be ubiquinone.</text>
</comment>
<evidence type="ECO:0000256" key="4">
    <source>
        <dbReference type="ARBA" id="ARBA00012944"/>
    </source>
</evidence>
<evidence type="ECO:0000256" key="16">
    <source>
        <dbReference type="ARBA" id="ARBA00023136"/>
    </source>
</evidence>
<dbReference type="EC" id="7.1.1.2" evidence="4 18"/>
<evidence type="ECO:0000256" key="18">
    <source>
        <dbReference type="RuleBase" id="RU003403"/>
    </source>
</evidence>
<comment type="similarity">
    <text evidence="3 18">Belongs to the complex I subunit 2 family.</text>
</comment>
<evidence type="ECO:0000256" key="1">
    <source>
        <dbReference type="ARBA" id="ARBA00003257"/>
    </source>
</evidence>
<feature type="transmembrane region" description="Helical" evidence="18">
    <location>
        <begin position="194"/>
        <end position="213"/>
    </location>
</feature>
<dbReference type="EMBL" id="MG770549">
    <property type="protein sequence ID" value="AVA09757.1"/>
    <property type="molecule type" value="Genomic_DNA"/>
</dbReference>
<dbReference type="PRINTS" id="PR01436">
    <property type="entry name" value="NADHDHGNASE2"/>
</dbReference>
<evidence type="ECO:0000256" key="17">
    <source>
        <dbReference type="ARBA" id="ARBA00049551"/>
    </source>
</evidence>
<evidence type="ECO:0000259" key="19">
    <source>
        <dbReference type="Pfam" id="PF00361"/>
    </source>
</evidence>
<keyword evidence="8 18" id="KW-0812">Transmembrane</keyword>
<dbReference type="CTD" id="4536"/>
<reference evidence="20" key="1">
    <citation type="submission" date="2018-01" db="EMBL/GenBank/DDBJ databases">
        <title>The complete mitochondrial genome of Monomia gladiator (Decapoda: Brachyura: Portunidae) and its phylogeny.</title>
        <authorList>
            <person name="Zhuofang X."/>
        </authorList>
    </citation>
    <scope>NUCLEOTIDE SEQUENCE</scope>
</reference>
<evidence type="ECO:0000313" key="20">
    <source>
        <dbReference type="EMBL" id="AVA09757.1"/>
    </source>
</evidence>
<feature type="transmembrane region" description="Helical" evidence="18">
    <location>
        <begin position="234"/>
        <end position="254"/>
    </location>
</feature>
<keyword evidence="15 18" id="KW-0496">Mitochondrion</keyword>
<dbReference type="PANTHER" id="PTHR46552:SF1">
    <property type="entry name" value="NADH-UBIQUINONE OXIDOREDUCTASE CHAIN 2"/>
    <property type="match status" value="1"/>
</dbReference>
<evidence type="ECO:0000256" key="13">
    <source>
        <dbReference type="ARBA" id="ARBA00023027"/>
    </source>
</evidence>
<evidence type="ECO:0000256" key="12">
    <source>
        <dbReference type="ARBA" id="ARBA00022989"/>
    </source>
</evidence>
<proteinExistence type="inferred from homology"/>
<dbReference type="GO" id="GO:0006120">
    <property type="term" value="P:mitochondrial electron transport, NADH to ubiquinone"/>
    <property type="evidence" value="ECO:0007669"/>
    <property type="project" value="InterPro"/>
</dbReference>
<sequence>MTFPVSYLLFFFTLITGTVLSISSSSWFGAWLGLELNLLSFIPLITIKLCPYLAETAIKYFLIQALASTILIMSSSMYMYFPNLSYSLITLSLLMKLGAAPLHFWFPQVIEGLSWPQSFILLTIQKIAPMFLISYLTFSPKLNFLICLSAILSALIGALGGLNVMKLRKLMAFSSINHMSWMLIAMTINDSSWTLYFLFYSFISASVILLFYLNRSLLLSDLINRSKKNMITNFFLPMNLLSLGGLPPFMGFMPKWIMIQTFVSNSMIFIISILLFSSLITLYFYLRLFVPLILLSFPSSVSGMKIKETISSSPSLALMSFTNMFGLLIFNLYFFL</sequence>
<organism evidence="20">
    <name type="scientific">Monomia gladiator</name>
    <dbReference type="NCBI Taxonomy" id="1295085"/>
    <lineage>
        <taxon>Eukaryota</taxon>
        <taxon>Metazoa</taxon>
        <taxon>Ecdysozoa</taxon>
        <taxon>Arthropoda</taxon>
        <taxon>Crustacea</taxon>
        <taxon>Multicrustacea</taxon>
        <taxon>Malacostraca</taxon>
        <taxon>Eumalacostraca</taxon>
        <taxon>Eucarida</taxon>
        <taxon>Decapoda</taxon>
        <taxon>Pleocyemata</taxon>
        <taxon>Brachyura</taxon>
        <taxon>Eubrachyura</taxon>
        <taxon>Portunoidea</taxon>
        <taxon>Portunidae</taxon>
        <taxon>Portuninae</taxon>
        <taxon>Monomia</taxon>
    </lineage>
</organism>
<feature type="transmembrane region" description="Helical" evidence="18">
    <location>
        <begin position="142"/>
        <end position="163"/>
    </location>
</feature>
<dbReference type="GO" id="GO:0008137">
    <property type="term" value="F:NADH dehydrogenase (ubiquinone) activity"/>
    <property type="evidence" value="ECO:0007669"/>
    <property type="project" value="UniProtKB-EC"/>
</dbReference>
<geneLocation type="mitochondrion" evidence="20"/>
<name>A0A343UA22_9EUCA</name>
<dbReference type="InterPro" id="IPR001750">
    <property type="entry name" value="ND/Mrp_TM"/>
</dbReference>
<feature type="transmembrane region" description="Helical" evidence="18">
    <location>
        <begin position="7"/>
        <end position="30"/>
    </location>
</feature>
<keyword evidence="10 18" id="KW-1278">Translocase</keyword>
<dbReference type="InterPro" id="IPR003917">
    <property type="entry name" value="NADH_UbQ_OxRdtase_chain2"/>
</dbReference>
<evidence type="ECO:0000256" key="15">
    <source>
        <dbReference type="ARBA" id="ARBA00023128"/>
    </source>
</evidence>
<gene>
    <name evidence="20" type="primary">ND2</name>
</gene>
<dbReference type="GO" id="GO:0005743">
    <property type="term" value="C:mitochondrial inner membrane"/>
    <property type="evidence" value="ECO:0007669"/>
    <property type="project" value="UniProtKB-SubCell"/>
</dbReference>
<evidence type="ECO:0000256" key="3">
    <source>
        <dbReference type="ARBA" id="ARBA00007012"/>
    </source>
</evidence>
<keyword evidence="13 18" id="KW-0520">NAD</keyword>
<protein>
    <recommendedName>
        <fullName evidence="5 18">NADH-ubiquinone oxidoreductase chain 2</fullName>
        <ecNumber evidence="4 18">7.1.1.2</ecNumber>
    </recommendedName>
</protein>
<keyword evidence="14 18" id="KW-0830">Ubiquinone</keyword>
<dbReference type="RefSeq" id="YP_009468698.1">
    <property type="nucleotide sequence ID" value="NC_037173.1"/>
</dbReference>
<dbReference type="PANTHER" id="PTHR46552">
    <property type="entry name" value="NADH-UBIQUINONE OXIDOREDUCTASE CHAIN 2"/>
    <property type="match status" value="1"/>
</dbReference>
<comment type="catalytic activity">
    <reaction evidence="17 18">
        <text>a ubiquinone + NADH + 5 H(+)(in) = a ubiquinol + NAD(+) + 4 H(+)(out)</text>
        <dbReference type="Rhea" id="RHEA:29091"/>
        <dbReference type="Rhea" id="RHEA-COMP:9565"/>
        <dbReference type="Rhea" id="RHEA-COMP:9566"/>
        <dbReference type="ChEBI" id="CHEBI:15378"/>
        <dbReference type="ChEBI" id="CHEBI:16389"/>
        <dbReference type="ChEBI" id="CHEBI:17976"/>
        <dbReference type="ChEBI" id="CHEBI:57540"/>
        <dbReference type="ChEBI" id="CHEBI:57945"/>
        <dbReference type="EC" id="7.1.1.2"/>
    </reaction>
</comment>
<evidence type="ECO:0000256" key="9">
    <source>
        <dbReference type="ARBA" id="ARBA00022792"/>
    </source>
</evidence>
<keyword evidence="6" id="KW-0813">Transport</keyword>
<keyword evidence="11 18" id="KW-0249">Electron transport</keyword>
<dbReference type="InterPro" id="IPR050175">
    <property type="entry name" value="Complex_I_Subunit_2"/>
</dbReference>
<evidence type="ECO:0000256" key="14">
    <source>
        <dbReference type="ARBA" id="ARBA00023075"/>
    </source>
</evidence>
<evidence type="ECO:0000256" key="2">
    <source>
        <dbReference type="ARBA" id="ARBA00004448"/>
    </source>
</evidence>
<comment type="function">
    <text evidence="18">Core subunit of the mitochondrial membrane respiratory chain NADH dehydrogenase (Complex I) which catalyzes electron transfer from NADH through the respiratory chain, using ubiquinone as an electron acceptor. Essential for the catalytic activity and assembly of complex I.</text>
</comment>
<feature type="transmembrane region" description="Helical" evidence="18">
    <location>
        <begin position="266"/>
        <end position="295"/>
    </location>
</feature>
<dbReference type="Pfam" id="PF00361">
    <property type="entry name" value="Proton_antipo_M"/>
    <property type="match status" value="1"/>
</dbReference>
<accession>A0A343UA22</accession>
<evidence type="ECO:0000256" key="10">
    <source>
        <dbReference type="ARBA" id="ARBA00022967"/>
    </source>
</evidence>
<evidence type="ECO:0000256" key="5">
    <source>
        <dbReference type="ARBA" id="ARBA00021008"/>
    </source>
</evidence>
<keyword evidence="16 18" id="KW-0472">Membrane</keyword>
<feature type="transmembrane region" description="Helical" evidence="18">
    <location>
        <begin position="118"/>
        <end position="136"/>
    </location>
</feature>
<evidence type="ECO:0000256" key="11">
    <source>
        <dbReference type="ARBA" id="ARBA00022982"/>
    </source>
</evidence>